<dbReference type="RefSeq" id="WP_116880474.1">
    <property type="nucleotide sequence ID" value="NZ_QURB01000003.1"/>
</dbReference>
<dbReference type="Gene3D" id="3.90.320.10">
    <property type="match status" value="1"/>
</dbReference>
<keyword evidence="3" id="KW-1185">Reference proteome</keyword>
<gene>
    <name evidence="2" type="primary">cas4</name>
    <name evidence="2" type="ORF">DXU93_06530</name>
</gene>
<evidence type="ECO:0000313" key="2">
    <source>
        <dbReference type="EMBL" id="RFC54640.1"/>
    </source>
</evidence>
<proteinExistence type="predicted"/>
<dbReference type="AlphaFoldDB" id="A0A3E1EYK2"/>
<feature type="domain" description="DUF83" evidence="1">
    <location>
        <begin position="9"/>
        <end position="178"/>
    </location>
</feature>
<dbReference type="Proteomes" id="UP000257127">
    <property type="component" value="Unassembled WGS sequence"/>
</dbReference>
<reference evidence="2 3" key="1">
    <citation type="submission" date="2018-08" db="EMBL/GenBank/DDBJ databases">
        <title>The draft genome squence of Brumimicrobium sp. N62.</title>
        <authorList>
            <person name="Du Z.-J."/>
            <person name="Luo H.-R."/>
        </authorList>
    </citation>
    <scope>NUCLEOTIDE SEQUENCE [LARGE SCALE GENOMIC DNA]</scope>
    <source>
        <strain evidence="2 3">N62</strain>
    </source>
</reference>
<dbReference type="InterPro" id="IPR011604">
    <property type="entry name" value="PDDEXK-like_dom_sf"/>
</dbReference>
<evidence type="ECO:0000259" key="1">
    <source>
        <dbReference type="Pfam" id="PF01930"/>
    </source>
</evidence>
<name>A0A3E1EYK2_9FLAO</name>
<organism evidence="2 3">
    <name type="scientific">Brumimicrobium aurantiacum</name>
    <dbReference type="NCBI Taxonomy" id="1737063"/>
    <lineage>
        <taxon>Bacteria</taxon>
        <taxon>Pseudomonadati</taxon>
        <taxon>Bacteroidota</taxon>
        <taxon>Flavobacteriia</taxon>
        <taxon>Flavobacteriales</taxon>
        <taxon>Crocinitomicaceae</taxon>
        <taxon>Brumimicrobium</taxon>
    </lineage>
</organism>
<dbReference type="Pfam" id="PF01930">
    <property type="entry name" value="Cas_Cas4"/>
    <property type="match status" value="1"/>
</dbReference>
<comment type="caution">
    <text evidence="2">The sequence shown here is derived from an EMBL/GenBank/DDBJ whole genome shotgun (WGS) entry which is preliminary data.</text>
</comment>
<dbReference type="InterPro" id="IPR022765">
    <property type="entry name" value="Dna2/Cas4_DUF83"/>
</dbReference>
<dbReference type="NCBIfam" id="TIGR04328">
    <property type="entry name" value="cas4_PREFRAN"/>
    <property type="match status" value="1"/>
</dbReference>
<dbReference type="EMBL" id="QURB01000003">
    <property type="protein sequence ID" value="RFC54640.1"/>
    <property type="molecule type" value="Genomic_DNA"/>
</dbReference>
<accession>A0A3E1EYK2</accession>
<evidence type="ECO:0000313" key="3">
    <source>
        <dbReference type="Proteomes" id="UP000257127"/>
    </source>
</evidence>
<sequence>MEFFLPISYLNDFVFCPYSIYLHQVYDNNFTDTYSAKPQEQGKRVHSKVDRPHLKNSKRILSGAYVISNRLGVYGKIDQYYLKERKLVERKYNLKKIFRGYYYQIWAQYLALEEMGHPVDSLYFQSIKKNERVEVEKPNSEELNELRTHIKTIARFDFENEIKINPQKCTHCIYASLCDKTNKDHVYA</sequence>
<protein>
    <submittedName>
        <fullName evidence="2">Type V CRISPR-associated protein Cas4</fullName>
    </submittedName>
</protein>
<dbReference type="InterPro" id="IPR027616">
    <property type="entry name" value="Cas4_PREFRAN"/>
</dbReference>
<dbReference type="OrthoDB" id="9781776at2"/>